<dbReference type="Proteomes" id="UP000002279">
    <property type="component" value="Chromosome X2"/>
</dbReference>
<dbReference type="GO" id="GO:0045944">
    <property type="term" value="P:positive regulation of transcription by RNA polymerase II"/>
    <property type="evidence" value="ECO:0000318"/>
    <property type="project" value="GO_Central"/>
</dbReference>
<dbReference type="InterPro" id="IPR033392">
    <property type="entry name" value="Sox7/17/18_central"/>
</dbReference>
<evidence type="ECO:0000256" key="3">
    <source>
        <dbReference type="ARBA" id="ARBA00023163"/>
    </source>
</evidence>
<evidence type="ECO:0000256" key="1">
    <source>
        <dbReference type="ARBA" id="ARBA00023015"/>
    </source>
</evidence>
<dbReference type="Pfam" id="PF12067">
    <property type="entry name" value="Sox17_18_mid"/>
    <property type="match status" value="1"/>
</dbReference>
<keyword evidence="2 5" id="KW-0238">DNA-binding</keyword>
<feature type="compositionally biased region" description="Basic and acidic residues" evidence="6">
    <location>
        <begin position="90"/>
        <end position="108"/>
    </location>
</feature>
<feature type="compositionally biased region" description="Basic residues" evidence="6">
    <location>
        <begin position="109"/>
        <end position="124"/>
    </location>
</feature>
<keyword evidence="4 5" id="KW-0539">Nucleus</keyword>
<reference evidence="9" key="2">
    <citation type="submission" date="2025-08" db="UniProtKB">
        <authorList>
            <consortium name="Ensembl"/>
        </authorList>
    </citation>
    <scope>IDENTIFICATION</scope>
    <source>
        <strain evidence="9">Glennie</strain>
    </source>
</reference>
<keyword evidence="10" id="KW-1185">Reference proteome</keyword>
<organism evidence="9 10">
    <name type="scientific">Ornithorhynchus anatinus</name>
    <name type="common">Duckbill platypus</name>
    <dbReference type="NCBI Taxonomy" id="9258"/>
    <lineage>
        <taxon>Eukaryota</taxon>
        <taxon>Metazoa</taxon>
        <taxon>Chordata</taxon>
        <taxon>Craniata</taxon>
        <taxon>Vertebrata</taxon>
        <taxon>Euteleostomi</taxon>
        <taxon>Mammalia</taxon>
        <taxon>Monotremata</taxon>
        <taxon>Ornithorhynchidae</taxon>
        <taxon>Ornithorhynchus</taxon>
    </lineage>
</organism>
<keyword evidence="1" id="KW-0805">Transcription regulation</keyword>
<dbReference type="RefSeq" id="XP_028909114.1">
    <property type="nucleotide sequence ID" value="XM_029053281.2"/>
</dbReference>
<dbReference type="KEGG" id="oaa:114807426"/>
<dbReference type="Pfam" id="PF00505">
    <property type="entry name" value="HMG_box"/>
    <property type="match status" value="1"/>
</dbReference>
<evidence type="ECO:0000259" key="8">
    <source>
        <dbReference type="PROSITE" id="PS51516"/>
    </source>
</evidence>
<dbReference type="PANTHER" id="PTHR10270:SF210">
    <property type="entry name" value="TRANSCRIPTION FACTOR SOX-7"/>
    <property type="match status" value="1"/>
</dbReference>
<dbReference type="Ensembl" id="ENSOANT00000056061.1">
    <property type="protein sequence ID" value="ENSOANP00000048174.1"/>
    <property type="gene ID" value="ENSOANG00000041835.1"/>
</dbReference>
<dbReference type="OrthoDB" id="6247875at2759"/>
<dbReference type="FunFam" id="1.10.30.10:FF:000008">
    <property type="entry name" value="transcription factor SOX-7"/>
    <property type="match status" value="1"/>
</dbReference>
<dbReference type="GO" id="GO:0001228">
    <property type="term" value="F:DNA-binding transcription activator activity, RNA polymerase II-specific"/>
    <property type="evidence" value="ECO:0000318"/>
    <property type="project" value="GO_Central"/>
</dbReference>
<gene>
    <name evidence="9" type="primary">SOX7</name>
</gene>
<evidence type="ECO:0000256" key="6">
    <source>
        <dbReference type="SAM" id="MobiDB-lite"/>
    </source>
</evidence>
<dbReference type="GO" id="GO:0030154">
    <property type="term" value="P:cell differentiation"/>
    <property type="evidence" value="ECO:0000318"/>
    <property type="project" value="GO_Central"/>
</dbReference>
<dbReference type="GeneID" id="114807426"/>
<dbReference type="Bgee" id="ENSOANG00000041835">
    <property type="expression patterns" value="Expressed in heart and 6 other cell types or tissues"/>
</dbReference>
<evidence type="ECO:0000256" key="4">
    <source>
        <dbReference type="ARBA" id="ARBA00023242"/>
    </source>
</evidence>
<dbReference type="SUPFAM" id="SSF47095">
    <property type="entry name" value="HMG-box"/>
    <property type="match status" value="1"/>
</dbReference>
<evidence type="ECO:0000256" key="2">
    <source>
        <dbReference type="ARBA" id="ARBA00023125"/>
    </source>
</evidence>
<dbReference type="Gene3D" id="1.10.30.10">
    <property type="entry name" value="High mobility group box domain"/>
    <property type="match status" value="1"/>
</dbReference>
<dbReference type="GO" id="GO:0000978">
    <property type="term" value="F:RNA polymerase II cis-regulatory region sequence-specific DNA binding"/>
    <property type="evidence" value="ECO:0000318"/>
    <property type="project" value="GO_Central"/>
</dbReference>
<feature type="region of interest" description="Disordered" evidence="6">
    <location>
        <begin position="81"/>
        <end position="235"/>
    </location>
</feature>
<accession>A0A6I8P5K4</accession>
<dbReference type="SMART" id="SM00398">
    <property type="entry name" value="HMG"/>
    <property type="match status" value="1"/>
</dbReference>
<feature type="compositionally biased region" description="Low complexity" evidence="6">
    <location>
        <begin position="17"/>
        <end position="29"/>
    </location>
</feature>
<dbReference type="InParanoid" id="A0A6I8P5K4"/>
<evidence type="ECO:0000256" key="5">
    <source>
        <dbReference type="PROSITE-ProRule" id="PRU00267"/>
    </source>
</evidence>
<dbReference type="InterPro" id="IPR021934">
    <property type="entry name" value="Sox_C"/>
</dbReference>
<evidence type="ECO:0000259" key="7">
    <source>
        <dbReference type="PROSITE" id="PS50118"/>
    </source>
</evidence>
<dbReference type="PANTHER" id="PTHR10270">
    <property type="entry name" value="SOX TRANSCRIPTION FACTOR"/>
    <property type="match status" value="1"/>
</dbReference>
<feature type="compositionally biased region" description="Pro residues" evidence="6">
    <location>
        <begin position="186"/>
        <end position="229"/>
    </location>
</feature>
<proteinExistence type="predicted"/>
<feature type="region of interest" description="Disordered" evidence="6">
    <location>
        <begin position="1"/>
        <end position="45"/>
    </location>
</feature>
<evidence type="ECO:0000313" key="10">
    <source>
        <dbReference type="Proteomes" id="UP000002279"/>
    </source>
</evidence>
<dbReference type="CTD" id="83595"/>
<reference evidence="9" key="3">
    <citation type="submission" date="2025-09" db="UniProtKB">
        <authorList>
            <consortium name="Ensembl"/>
        </authorList>
    </citation>
    <scope>IDENTIFICATION</scope>
    <source>
        <strain evidence="9">Glennie</strain>
    </source>
</reference>
<dbReference type="InterPro" id="IPR036910">
    <property type="entry name" value="HMG_box_dom_sf"/>
</dbReference>
<dbReference type="InterPro" id="IPR009071">
    <property type="entry name" value="HMG_box_dom"/>
</dbReference>
<dbReference type="CDD" id="cd22032">
    <property type="entry name" value="HMG-box_SoxF"/>
    <property type="match status" value="1"/>
</dbReference>
<feature type="domain" description="Sox C-terminal" evidence="8">
    <location>
        <begin position="178"/>
        <end position="285"/>
    </location>
</feature>
<protein>
    <submittedName>
        <fullName evidence="9">SRY-box transcription factor 7</fullName>
    </submittedName>
</protein>
<dbReference type="FunCoup" id="A0A6I8P5K4">
    <property type="interactions" value="1508"/>
</dbReference>
<sequence length="285" mass="30524">MASLLLPGPYPWPEAPGTPGTPGTPVTPGDSPAGPRGPESRIRRPMNAFMVWAKDERKRLAQQNPDLHNAELSKMLGRSWKALSPAQKRPHVEEAERLRVQHLRDHPHYKYRPRRKKPTRRFCRRGAPSCPLGPPQDPGPRDRPSRPGPGPPAADAYPHGLPTPPEGSPLDALDADRTFFSSGPDGPRPPPPPAFAPELAPGPLPCAHPPFYAPGPFPGLGQPSPPPEPAGLEALDGLSPADLLADMDRDEFDQYLSAPGPPAGVSLISALADATAAYYSTYSVS</sequence>
<dbReference type="PROSITE" id="PS50118">
    <property type="entry name" value="HMG_BOX_2"/>
    <property type="match status" value="1"/>
</dbReference>
<dbReference type="OMA" id="CQEEHAH"/>
<dbReference type="PROSITE" id="PS51516">
    <property type="entry name" value="SOX_C"/>
    <property type="match status" value="1"/>
</dbReference>
<evidence type="ECO:0000313" key="9">
    <source>
        <dbReference type="Ensembl" id="ENSOANP00000048174.1"/>
    </source>
</evidence>
<keyword evidence="3" id="KW-0804">Transcription</keyword>
<name>A0A6I8P5K4_ORNAN</name>
<feature type="DNA-binding region" description="HMG box" evidence="5">
    <location>
        <begin position="42"/>
        <end position="110"/>
    </location>
</feature>
<feature type="domain" description="HMG box" evidence="7">
    <location>
        <begin position="42"/>
        <end position="110"/>
    </location>
</feature>
<dbReference type="GO" id="GO:0005634">
    <property type="term" value="C:nucleus"/>
    <property type="evidence" value="ECO:0000318"/>
    <property type="project" value="GO_Central"/>
</dbReference>
<dbReference type="GeneTree" id="ENSGT00940000161092"/>
<dbReference type="AlphaFoldDB" id="A0A6I8P5K4"/>
<dbReference type="InterPro" id="IPR050140">
    <property type="entry name" value="SRY-related_HMG-box_TF-like"/>
</dbReference>
<reference evidence="9 10" key="1">
    <citation type="journal article" date="2008" name="Nature">
        <title>Genome analysis of the platypus reveals unique signatures of evolution.</title>
        <authorList>
            <person name="Warren W.C."/>
            <person name="Hillier L.W."/>
            <person name="Marshall Graves J.A."/>
            <person name="Birney E."/>
            <person name="Ponting C.P."/>
            <person name="Grutzner F."/>
            <person name="Belov K."/>
            <person name="Miller W."/>
            <person name="Clarke L."/>
            <person name="Chinwalla A.T."/>
            <person name="Yang S.P."/>
            <person name="Heger A."/>
            <person name="Locke D.P."/>
            <person name="Miethke P."/>
            <person name="Waters P.D."/>
            <person name="Veyrunes F."/>
            <person name="Fulton L."/>
            <person name="Fulton B."/>
            <person name="Graves T."/>
            <person name="Wallis J."/>
            <person name="Puente X.S."/>
            <person name="Lopez-Otin C."/>
            <person name="Ordonez G.R."/>
            <person name="Eichler E.E."/>
            <person name="Chen L."/>
            <person name="Cheng Z."/>
            <person name="Deakin J.E."/>
            <person name="Alsop A."/>
            <person name="Thompson K."/>
            <person name="Kirby P."/>
            <person name="Papenfuss A.T."/>
            <person name="Wakefield M.J."/>
            <person name="Olender T."/>
            <person name="Lancet D."/>
            <person name="Huttley G.A."/>
            <person name="Smit A.F."/>
            <person name="Pask A."/>
            <person name="Temple-Smith P."/>
            <person name="Batzer M.A."/>
            <person name="Walker J.A."/>
            <person name="Konkel M.K."/>
            <person name="Harris R.S."/>
            <person name="Whittington C.M."/>
            <person name="Wong E.S."/>
            <person name="Gemmell N.J."/>
            <person name="Buschiazzo E."/>
            <person name="Vargas Jentzsch I.M."/>
            <person name="Merkel A."/>
            <person name="Schmitz J."/>
            <person name="Zemann A."/>
            <person name="Churakov G."/>
            <person name="Kriegs J.O."/>
            <person name="Brosius J."/>
            <person name="Murchison E.P."/>
            <person name="Sachidanandam R."/>
            <person name="Smith C."/>
            <person name="Hannon G.J."/>
            <person name="Tsend-Ayush E."/>
            <person name="McMillan D."/>
            <person name="Attenborough R."/>
            <person name="Rens W."/>
            <person name="Ferguson-Smith M."/>
            <person name="Lefevre C.M."/>
            <person name="Sharp J.A."/>
            <person name="Nicholas K.R."/>
            <person name="Ray D.A."/>
            <person name="Kube M."/>
            <person name="Reinhardt R."/>
            <person name="Pringle T.H."/>
            <person name="Taylor J."/>
            <person name="Jones R.C."/>
            <person name="Nixon B."/>
            <person name="Dacheux J.L."/>
            <person name="Niwa H."/>
            <person name="Sekita Y."/>
            <person name="Huang X."/>
            <person name="Stark A."/>
            <person name="Kheradpour P."/>
            <person name="Kellis M."/>
            <person name="Flicek P."/>
            <person name="Chen Y."/>
            <person name="Webber C."/>
            <person name="Hardison R."/>
            <person name="Nelson J."/>
            <person name="Hallsworth-Pepin K."/>
            <person name="Delehaunty K."/>
            <person name="Markovic C."/>
            <person name="Minx P."/>
            <person name="Feng Y."/>
            <person name="Kremitzki C."/>
            <person name="Mitreva M."/>
            <person name="Glasscock J."/>
            <person name="Wylie T."/>
            <person name="Wohldmann P."/>
            <person name="Thiru P."/>
            <person name="Nhan M.N."/>
            <person name="Pohl C.S."/>
            <person name="Smith S.M."/>
            <person name="Hou S."/>
            <person name="Nefedov M."/>
            <person name="de Jong P.J."/>
            <person name="Renfree M.B."/>
            <person name="Mardis E.R."/>
            <person name="Wilson R.K."/>
        </authorList>
    </citation>
    <scope>NUCLEOTIDE SEQUENCE [LARGE SCALE GENOMIC DNA]</scope>
    <source>
        <strain evidence="9 10">Glennie</strain>
    </source>
</reference>